<evidence type="ECO:0000256" key="16">
    <source>
        <dbReference type="ARBA" id="ARBA00058961"/>
    </source>
</evidence>
<accession>A0A9Q0CRH0</accession>
<dbReference type="InterPro" id="IPR045274">
    <property type="entry name" value="WAK-like"/>
</dbReference>
<reference evidence="24" key="1">
    <citation type="journal article" date="2022" name="Cell">
        <title>Repeat-based holocentromeres influence genome architecture and karyotype evolution.</title>
        <authorList>
            <person name="Hofstatter P.G."/>
            <person name="Thangavel G."/>
            <person name="Lux T."/>
            <person name="Neumann P."/>
            <person name="Vondrak T."/>
            <person name="Novak P."/>
            <person name="Zhang M."/>
            <person name="Costa L."/>
            <person name="Castellani M."/>
            <person name="Scott A."/>
            <person name="Toegelov H."/>
            <person name="Fuchs J."/>
            <person name="Mata-Sucre Y."/>
            <person name="Dias Y."/>
            <person name="Vanzela A.L.L."/>
            <person name="Huettel B."/>
            <person name="Almeida C.C.S."/>
            <person name="Simkova H."/>
            <person name="Souza G."/>
            <person name="Pedrosa-Harand A."/>
            <person name="Macas J."/>
            <person name="Mayer K.F.X."/>
            <person name="Houben A."/>
            <person name="Marques A."/>
        </authorList>
    </citation>
    <scope>NUCLEOTIDE SEQUENCE</scope>
    <source>
        <strain evidence="24">RhyBre1mFocal</strain>
    </source>
</reference>
<dbReference type="FunFam" id="3.30.200.20:FF:000043">
    <property type="entry name" value="Wall-associated receptor kinase 2"/>
    <property type="match status" value="1"/>
</dbReference>
<evidence type="ECO:0000256" key="13">
    <source>
        <dbReference type="ARBA" id="ARBA00023136"/>
    </source>
</evidence>
<evidence type="ECO:0000259" key="23">
    <source>
        <dbReference type="PROSITE" id="PS50026"/>
    </source>
</evidence>
<dbReference type="SUPFAM" id="SSF56112">
    <property type="entry name" value="Protein kinase-like (PK-like)"/>
    <property type="match status" value="1"/>
</dbReference>
<dbReference type="InterPro" id="IPR001881">
    <property type="entry name" value="EGF-like_Ca-bd_dom"/>
</dbReference>
<sequence length="763" mass="85732">MACVRQLQYFLFLILVSPLPTAFAAVTLKNSLPGCPAKCGNITVPYPFGMGTGCYRKGFGVRCNESTVPPRAFLIPYSNHFYDVELMDINITSAEARANNKNIGYTCNNGTNGLDYPFKTGIMNLFFRHAFLFSFRRNKFIAIGCHTLAYIVSEDLIYRSGCISSCSCCKNRKRTTGDSGSCNGIGCCQTAIPAGISEYIVYWGNESNLAWWFNPCNYAMLVEDGWYKFHVRDLNGLDFYERNKNGVPVVLDWAIRDNGTCQNGVEKSPKAACLSNHSFCYNTSNGEGYLCQCRMGYEGNPYLPDGCIDIDECKSLDKYPCSANAICINTDGNFTCSCVKGTYGNPYVEDGNCIKKPEKFPYRVAIGLAIGLGVGTGFSAFLLYFAIRKRIKLLEKSKKEKTKQKFFNQNKGFLLQQRIASDDDATQRLRIYKLDDLETATNRFDKALILGQGGHGEVYKGILSDQRVVAIKRSKIVDQAEIDQFINEVVILSQINHRNVVKLYGCCLETEVPLLVYEFISNGTLFNHLHAESSSLTWTHRLRIALESARAIAYLHSSASISVFHRDIKSSNILLDSYFTPKISDFGASRRVQLDQTGITTGIQGTFGYLDPEYYYTGRLTLKSDVYSFGVILAELLTREKPNSVLIEGGSLVAYFTSAMREGRLFEILDPQVAVNEGQRTELEAFANLAEMCMRMKGEQRPTMKEVEVRLEVLWQSSHNHEHPFTSQNLEKRKLMHPDFTGGNDTIRPYSFEQEVSPSNFSQ</sequence>
<evidence type="ECO:0000256" key="21">
    <source>
        <dbReference type="SAM" id="SignalP"/>
    </source>
</evidence>
<dbReference type="OrthoDB" id="4062651at2759"/>
<evidence type="ECO:0000256" key="1">
    <source>
        <dbReference type="ARBA" id="ARBA00004479"/>
    </source>
</evidence>
<dbReference type="GO" id="GO:0004674">
    <property type="term" value="F:protein serine/threonine kinase activity"/>
    <property type="evidence" value="ECO:0007669"/>
    <property type="project" value="UniProtKB-KW"/>
</dbReference>
<keyword evidence="4" id="KW-0597">Phosphoprotein</keyword>
<dbReference type="GO" id="GO:0005886">
    <property type="term" value="C:plasma membrane"/>
    <property type="evidence" value="ECO:0007669"/>
    <property type="project" value="TreeGrafter"/>
</dbReference>
<evidence type="ECO:0000256" key="19">
    <source>
        <dbReference type="SAM" id="MobiDB-lite"/>
    </source>
</evidence>
<dbReference type="PROSITE" id="PS00108">
    <property type="entry name" value="PROTEIN_KINASE_ST"/>
    <property type="match status" value="1"/>
</dbReference>
<dbReference type="InterPro" id="IPR017441">
    <property type="entry name" value="Protein_kinase_ATP_BS"/>
</dbReference>
<dbReference type="SMART" id="SM00181">
    <property type="entry name" value="EGF"/>
    <property type="match status" value="2"/>
</dbReference>
<keyword evidence="2" id="KW-0723">Serine/threonine-protein kinase</keyword>
<dbReference type="CDD" id="cd14066">
    <property type="entry name" value="STKc_IRAK"/>
    <property type="match status" value="1"/>
</dbReference>
<dbReference type="SMART" id="SM00220">
    <property type="entry name" value="S_TKc"/>
    <property type="match status" value="1"/>
</dbReference>
<dbReference type="PROSITE" id="PS50011">
    <property type="entry name" value="PROTEIN_KINASE_DOM"/>
    <property type="match status" value="1"/>
</dbReference>
<evidence type="ECO:0000256" key="10">
    <source>
        <dbReference type="ARBA" id="ARBA00022777"/>
    </source>
</evidence>
<dbReference type="InterPro" id="IPR049883">
    <property type="entry name" value="NOTCH1_EGF-like"/>
</dbReference>
<dbReference type="SUPFAM" id="SSF57196">
    <property type="entry name" value="EGF/Laminin"/>
    <property type="match status" value="1"/>
</dbReference>
<keyword evidence="14" id="KW-1015">Disulfide bond</keyword>
<evidence type="ECO:0000256" key="14">
    <source>
        <dbReference type="ARBA" id="ARBA00023157"/>
    </source>
</evidence>
<dbReference type="PROSITE" id="PS00107">
    <property type="entry name" value="PROTEIN_KINASE_ATP"/>
    <property type="match status" value="1"/>
</dbReference>
<comment type="caution">
    <text evidence="24">The sequence shown here is derived from an EMBL/GenBank/DDBJ whole genome shotgun (WGS) entry which is preliminary data.</text>
</comment>
<organism evidence="24 25">
    <name type="scientific">Rhynchospora breviuscula</name>
    <dbReference type="NCBI Taxonomy" id="2022672"/>
    <lineage>
        <taxon>Eukaryota</taxon>
        <taxon>Viridiplantae</taxon>
        <taxon>Streptophyta</taxon>
        <taxon>Embryophyta</taxon>
        <taxon>Tracheophyta</taxon>
        <taxon>Spermatophyta</taxon>
        <taxon>Magnoliopsida</taxon>
        <taxon>Liliopsida</taxon>
        <taxon>Poales</taxon>
        <taxon>Cyperaceae</taxon>
        <taxon>Cyperoideae</taxon>
        <taxon>Rhynchosporeae</taxon>
        <taxon>Rhynchospora</taxon>
    </lineage>
</organism>
<evidence type="ECO:0000256" key="5">
    <source>
        <dbReference type="ARBA" id="ARBA00022679"/>
    </source>
</evidence>
<dbReference type="PROSITE" id="PS00010">
    <property type="entry name" value="ASX_HYDROXYL"/>
    <property type="match status" value="1"/>
</dbReference>
<dbReference type="InterPro" id="IPR000152">
    <property type="entry name" value="EGF-type_Asp/Asn_hydroxyl_site"/>
</dbReference>
<keyword evidence="3 17" id="KW-0245">EGF-like domain</keyword>
<evidence type="ECO:0000256" key="8">
    <source>
        <dbReference type="ARBA" id="ARBA00022737"/>
    </source>
</evidence>
<evidence type="ECO:0000256" key="12">
    <source>
        <dbReference type="ARBA" id="ARBA00022989"/>
    </source>
</evidence>
<feature type="region of interest" description="Disordered" evidence="19">
    <location>
        <begin position="743"/>
        <end position="763"/>
    </location>
</feature>
<dbReference type="Gene3D" id="2.10.25.10">
    <property type="entry name" value="Laminin"/>
    <property type="match status" value="1"/>
</dbReference>
<evidence type="ECO:0000256" key="9">
    <source>
        <dbReference type="ARBA" id="ARBA00022741"/>
    </source>
</evidence>
<feature type="compositionally biased region" description="Polar residues" evidence="19">
    <location>
        <begin position="754"/>
        <end position="763"/>
    </location>
</feature>
<evidence type="ECO:0000256" key="3">
    <source>
        <dbReference type="ARBA" id="ARBA00022536"/>
    </source>
</evidence>
<feature type="signal peptide" evidence="21">
    <location>
        <begin position="1"/>
        <end position="24"/>
    </location>
</feature>
<proteinExistence type="predicted"/>
<evidence type="ECO:0000259" key="22">
    <source>
        <dbReference type="PROSITE" id="PS50011"/>
    </source>
</evidence>
<evidence type="ECO:0000256" key="7">
    <source>
        <dbReference type="ARBA" id="ARBA00022729"/>
    </source>
</evidence>
<keyword evidence="6 20" id="KW-0812">Transmembrane</keyword>
<dbReference type="EMBL" id="JAMQYH010000002">
    <property type="protein sequence ID" value="KAJ1698813.1"/>
    <property type="molecule type" value="Genomic_DNA"/>
</dbReference>
<keyword evidence="10" id="KW-0418">Kinase</keyword>
<evidence type="ECO:0000256" key="20">
    <source>
        <dbReference type="SAM" id="Phobius"/>
    </source>
</evidence>
<name>A0A9Q0CRH0_9POAL</name>
<evidence type="ECO:0000256" key="17">
    <source>
        <dbReference type="PROSITE-ProRule" id="PRU00076"/>
    </source>
</evidence>
<keyword evidence="5" id="KW-0808">Transferase</keyword>
<dbReference type="GO" id="GO:0030247">
    <property type="term" value="F:polysaccharide binding"/>
    <property type="evidence" value="ECO:0007669"/>
    <property type="project" value="InterPro"/>
</dbReference>
<dbReference type="GO" id="GO:0005509">
    <property type="term" value="F:calcium ion binding"/>
    <property type="evidence" value="ECO:0007669"/>
    <property type="project" value="InterPro"/>
</dbReference>
<dbReference type="InterPro" id="IPR025287">
    <property type="entry name" value="WAK_GUB"/>
</dbReference>
<feature type="transmembrane region" description="Helical" evidence="20">
    <location>
        <begin position="364"/>
        <end position="387"/>
    </location>
</feature>
<evidence type="ECO:0000256" key="4">
    <source>
        <dbReference type="ARBA" id="ARBA00022553"/>
    </source>
</evidence>
<dbReference type="AlphaFoldDB" id="A0A9Q0CRH0"/>
<keyword evidence="11 18" id="KW-0067">ATP-binding</keyword>
<dbReference type="Pfam" id="PF13947">
    <property type="entry name" value="GUB_WAK_bind"/>
    <property type="match status" value="1"/>
</dbReference>
<dbReference type="InterPro" id="IPR000742">
    <property type="entry name" value="EGF"/>
</dbReference>
<dbReference type="Proteomes" id="UP001151287">
    <property type="component" value="Unassembled WGS sequence"/>
</dbReference>
<comment type="function">
    <text evidence="16">Serine/threonine-protein kinase that may function as a signaling receptor of extracellular matrix component. Binding to pectin may have significance in the control of cell expansion, morphogenesis and development.</text>
</comment>
<evidence type="ECO:0000256" key="11">
    <source>
        <dbReference type="ARBA" id="ARBA00022840"/>
    </source>
</evidence>
<dbReference type="CDD" id="cd00054">
    <property type="entry name" value="EGF_CA"/>
    <property type="match status" value="1"/>
</dbReference>
<evidence type="ECO:0000256" key="2">
    <source>
        <dbReference type="ARBA" id="ARBA00022527"/>
    </source>
</evidence>
<dbReference type="PROSITE" id="PS01187">
    <property type="entry name" value="EGF_CA"/>
    <property type="match status" value="1"/>
</dbReference>
<feature type="binding site" evidence="18">
    <location>
        <position position="472"/>
    </location>
    <ligand>
        <name>ATP</name>
        <dbReference type="ChEBI" id="CHEBI:30616"/>
    </ligand>
</feature>
<keyword evidence="12 20" id="KW-1133">Transmembrane helix</keyword>
<evidence type="ECO:0000256" key="15">
    <source>
        <dbReference type="ARBA" id="ARBA00023180"/>
    </source>
</evidence>
<dbReference type="InterPro" id="IPR011009">
    <property type="entry name" value="Kinase-like_dom_sf"/>
</dbReference>
<dbReference type="Gene3D" id="3.30.200.20">
    <property type="entry name" value="Phosphorylase Kinase, domain 1"/>
    <property type="match status" value="1"/>
</dbReference>
<feature type="domain" description="EGF-like" evidence="23">
    <location>
        <begin position="309"/>
        <end position="349"/>
    </location>
</feature>
<dbReference type="PANTHER" id="PTHR27005">
    <property type="entry name" value="WALL-ASSOCIATED RECEPTOR KINASE-LIKE 21"/>
    <property type="match status" value="1"/>
</dbReference>
<feature type="chain" id="PRO_5040344698" evidence="21">
    <location>
        <begin position="25"/>
        <end position="763"/>
    </location>
</feature>
<dbReference type="Gene3D" id="1.10.510.10">
    <property type="entry name" value="Transferase(Phosphotransferase) domain 1"/>
    <property type="match status" value="1"/>
</dbReference>
<keyword evidence="15" id="KW-0325">Glycoprotein</keyword>
<evidence type="ECO:0000313" key="24">
    <source>
        <dbReference type="EMBL" id="KAJ1698813.1"/>
    </source>
</evidence>
<evidence type="ECO:0000256" key="6">
    <source>
        <dbReference type="ARBA" id="ARBA00022692"/>
    </source>
</evidence>
<dbReference type="PANTHER" id="PTHR27005:SF283">
    <property type="entry name" value="OS02G0633066 PROTEIN"/>
    <property type="match status" value="1"/>
</dbReference>
<feature type="domain" description="Protein kinase" evidence="22">
    <location>
        <begin position="444"/>
        <end position="726"/>
    </location>
</feature>
<keyword evidence="25" id="KW-1185">Reference proteome</keyword>
<comment type="subcellular location">
    <subcellularLocation>
        <location evidence="1">Membrane</location>
        <topology evidence="1">Single-pass type I membrane protein</topology>
    </subcellularLocation>
</comment>
<keyword evidence="7 21" id="KW-0732">Signal</keyword>
<dbReference type="SMART" id="SM00179">
    <property type="entry name" value="EGF_CA"/>
    <property type="match status" value="1"/>
</dbReference>
<keyword evidence="13 20" id="KW-0472">Membrane</keyword>
<keyword evidence="9 18" id="KW-0547">Nucleotide-binding</keyword>
<evidence type="ECO:0000256" key="18">
    <source>
        <dbReference type="PROSITE-ProRule" id="PRU10141"/>
    </source>
</evidence>
<dbReference type="InterPro" id="IPR000719">
    <property type="entry name" value="Prot_kinase_dom"/>
</dbReference>
<evidence type="ECO:0000313" key="25">
    <source>
        <dbReference type="Proteomes" id="UP001151287"/>
    </source>
</evidence>
<dbReference type="GO" id="GO:0007166">
    <property type="term" value="P:cell surface receptor signaling pathway"/>
    <property type="evidence" value="ECO:0007669"/>
    <property type="project" value="InterPro"/>
</dbReference>
<dbReference type="FunFam" id="1.10.510.10:FF:000084">
    <property type="entry name" value="Wall-associated receptor kinase 2"/>
    <property type="match status" value="1"/>
</dbReference>
<dbReference type="InterPro" id="IPR001245">
    <property type="entry name" value="Ser-Thr/Tyr_kinase_cat_dom"/>
</dbReference>
<dbReference type="GO" id="GO:0005524">
    <property type="term" value="F:ATP binding"/>
    <property type="evidence" value="ECO:0007669"/>
    <property type="project" value="UniProtKB-UniRule"/>
</dbReference>
<dbReference type="Pfam" id="PF07645">
    <property type="entry name" value="EGF_CA"/>
    <property type="match status" value="1"/>
</dbReference>
<dbReference type="FunFam" id="2.10.25.10:FF:000038">
    <property type="entry name" value="Fibrillin 2"/>
    <property type="match status" value="1"/>
</dbReference>
<dbReference type="InterPro" id="IPR008271">
    <property type="entry name" value="Ser/Thr_kinase_AS"/>
</dbReference>
<comment type="caution">
    <text evidence="17">Lacks conserved residue(s) required for the propagation of feature annotation.</text>
</comment>
<dbReference type="PROSITE" id="PS50026">
    <property type="entry name" value="EGF_3"/>
    <property type="match status" value="1"/>
</dbReference>
<protein>
    <submittedName>
        <fullName evidence="24">Uncharacterized protein</fullName>
    </submittedName>
</protein>
<dbReference type="Pfam" id="PF07714">
    <property type="entry name" value="PK_Tyr_Ser-Thr"/>
    <property type="match status" value="1"/>
</dbReference>
<gene>
    <name evidence="24" type="ORF">LUZ63_007325</name>
</gene>
<dbReference type="InterPro" id="IPR018097">
    <property type="entry name" value="EGF_Ca-bd_CS"/>
</dbReference>
<keyword evidence="8" id="KW-0677">Repeat</keyword>